<feature type="region of interest" description="Disordered" evidence="1">
    <location>
        <begin position="1"/>
        <end position="21"/>
    </location>
</feature>
<dbReference type="AlphaFoldDB" id="A0AAV6TRK8"/>
<organism evidence="2 3">
    <name type="scientific">Oedothorax gibbosus</name>
    <dbReference type="NCBI Taxonomy" id="931172"/>
    <lineage>
        <taxon>Eukaryota</taxon>
        <taxon>Metazoa</taxon>
        <taxon>Ecdysozoa</taxon>
        <taxon>Arthropoda</taxon>
        <taxon>Chelicerata</taxon>
        <taxon>Arachnida</taxon>
        <taxon>Araneae</taxon>
        <taxon>Araneomorphae</taxon>
        <taxon>Entelegynae</taxon>
        <taxon>Araneoidea</taxon>
        <taxon>Linyphiidae</taxon>
        <taxon>Erigoninae</taxon>
        <taxon>Oedothorax</taxon>
    </lineage>
</organism>
<proteinExistence type="predicted"/>
<reference evidence="2 3" key="1">
    <citation type="journal article" date="2022" name="Nat. Ecol. Evol.">
        <title>A masculinizing supergene underlies an exaggerated male reproductive morph in a spider.</title>
        <authorList>
            <person name="Hendrickx F."/>
            <person name="De Corte Z."/>
            <person name="Sonet G."/>
            <person name="Van Belleghem S.M."/>
            <person name="Kostlbacher S."/>
            <person name="Vangestel C."/>
        </authorList>
    </citation>
    <scope>NUCLEOTIDE SEQUENCE [LARGE SCALE GENOMIC DNA]</scope>
    <source>
        <strain evidence="2">W744_W776</strain>
    </source>
</reference>
<evidence type="ECO:0000313" key="3">
    <source>
        <dbReference type="Proteomes" id="UP000827092"/>
    </source>
</evidence>
<dbReference type="Proteomes" id="UP000827092">
    <property type="component" value="Unassembled WGS sequence"/>
</dbReference>
<sequence length="259" mass="28810">HSGVNAASTSNPPTATSSNNSRVNAPAIIYSPIFGPHPSATHTRAALPPTIPKTLAPSVAPTFVHPHHRPVHPPHRRPCLHPSHLHWLMIYHRPVLDLNRRPCLHRPHQLLSTKDMLTRHLATHNKSVKRPQPRPQPSASTSGTKHRRAEKVSDIFTKRTIRPTQEVAEDLLLFQEEARPQIIAIPEEDLTAKGPIKWYAIVKCHFSRSTPEGGKELATPFFRSKVITQLDLAEAQGHINEAYAKMLASFEEFLASGSG</sequence>
<accession>A0AAV6TRK8</accession>
<feature type="region of interest" description="Disordered" evidence="1">
    <location>
        <begin position="124"/>
        <end position="151"/>
    </location>
</feature>
<evidence type="ECO:0000313" key="2">
    <source>
        <dbReference type="EMBL" id="KAG8174366.1"/>
    </source>
</evidence>
<gene>
    <name evidence="2" type="ORF">JTE90_016592</name>
</gene>
<dbReference type="EMBL" id="JAFNEN010001238">
    <property type="protein sequence ID" value="KAG8174366.1"/>
    <property type="molecule type" value="Genomic_DNA"/>
</dbReference>
<evidence type="ECO:0000256" key="1">
    <source>
        <dbReference type="SAM" id="MobiDB-lite"/>
    </source>
</evidence>
<name>A0AAV6TRK8_9ARAC</name>
<feature type="non-terminal residue" evidence="2">
    <location>
        <position position="1"/>
    </location>
</feature>
<keyword evidence="3" id="KW-1185">Reference proteome</keyword>
<protein>
    <submittedName>
        <fullName evidence="2">Uncharacterized protein</fullName>
    </submittedName>
</protein>
<comment type="caution">
    <text evidence="2">The sequence shown here is derived from an EMBL/GenBank/DDBJ whole genome shotgun (WGS) entry which is preliminary data.</text>
</comment>